<keyword evidence="1" id="KW-1133">Transmembrane helix</keyword>
<feature type="transmembrane region" description="Helical" evidence="1">
    <location>
        <begin position="6"/>
        <end position="23"/>
    </location>
</feature>
<organism evidence="2 3">
    <name type="scientific">Fodinibius halophilus</name>
    <dbReference type="NCBI Taxonomy" id="1736908"/>
    <lineage>
        <taxon>Bacteria</taxon>
        <taxon>Pseudomonadati</taxon>
        <taxon>Balneolota</taxon>
        <taxon>Balneolia</taxon>
        <taxon>Balneolales</taxon>
        <taxon>Balneolaceae</taxon>
        <taxon>Fodinibius</taxon>
    </lineage>
</organism>
<reference evidence="2 3" key="1">
    <citation type="submission" date="2020-02" db="EMBL/GenBank/DDBJ databases">
        <title>Aliifodinibius halophilus 2W32, complete genome.</title>
        <authorList>
            <person name="Li Y."/>
            <person name="Wu S."/>
        </authorList>
    </citation>
    <scope>NUCLEOTIDE SEQUENCE [LARGE SCALE GENOMIC DNA]</scope>
    <source>
        <strain evidence="2 3">2W32</strain>
    </source>
</reference>
<keyword evidence="1" id="KW-0472">Membrane</keyword>
<feature type="transmembrane region" description="Helical" evidence="1">
    <location>
        <begin position="35"/>
        <end position="55"/>
    </location>
</feature>
<feature type="transmembrane region" description="Helical" evidence="1">
    <location>
        <begin position="61"/>
        <end position="80"/>
    </location>
</feature>
<sequence length="233" mass="26570">MYLLITVLGVGIILSFVMGYKRIILLSHLNKHRVVAGFVSALALFSLLSTAQWLQLISKQLAIQTTMLLYCLIAGFFLGFATKMLQLRKQAKNEEYIHRSFWTQTAPSLIALAIILFGLSRTGLLWLGPYTGIGITSGLSLIGFGCWGFTINVVPEFRRKGILILDQYVPWPKVVSHSWVSEQVLCIEYYNTADELTDFTTYIPVEDRYTIEQLLTKKLKEHQEERKKMVTEN</sequence>
<dbReference type="RefSeq" id="WP_165267428.1">
    <property type="nucleotide sequence ID" value="NZ_JAALLS010000007.1"/>
</dbReference>
<dbReference type="Proteomes" id="UP000479132">
    <property type="component" value="Unassembled WGS sequence"/>
</dbReference>
<evidence type="ECO:0008006" key="4">
    <source>
        <dbReference type="Google" id="ProtNLM"/>
    </source>
</evidence>
<keyword evidence="3" id="KW-1185">Reference proteome</keyword>
<evidence type="ECO:0000256" key="1">
    <source>
        <dbReference type="SAM" id="Phobius"/>
    </source>
</evidence>
<feature type="transmembrane region" description="Helical" evidence="1">
    <location>
        <begin position="101"/>
        <end position="120"/>
    </location>
</feature>
<evidence type="ECO:0000313" key="3">
    <source>
        <dbReference type="Proteomes" id="UP000479132"/>
    </source>
</evidence>
<accession>A0A6M1T250</accession>
<protein>
    <recommendedName>
        <fullName evidence="4">DUF5673 domain-containing protein</fullName>
    </recommendedName>
</protein>
<dbReference type="EMBL" id="JAALLS010000007">
    <property type="protein sequence ID" value="NGP88069.1"/>
    <property type="molecule type" value="Genomic_DNA"/>
</dbReference>
<feature type="transmembrane region" description="Helical" evidence="1">
    <location>
        <begin position="132"/>
        <end position="154"/>
    </location>
</feature>
<dbReference type="AlphaFoldDB" id="A0A6M1T250"/>
<comment type="caution">
    <text evidence="2">The sequence shown here is derived from an EMBL/GenBank/DDBJ whole genome shotgun (WGS) entry which is preliminary data.</text>
</comment>
<keyword evidence="1" id="KW-0812">Transmembrane</keyword>
<proteinExistence type="predicted"/>
<evidence type="ECO:0000313" key="2">
    <source>
        <dbReference type="EMBL" id="NGP88069.1"/>
    </source>
</evidence>
<name>A0A6M1T250_9BACT</name>
<gene>
    <name evidence="2" type="ORF">G3569_06860</name>
</gene>